<dbReference type="SUPFAM" id="SSF54403">
    <property type="entry name" value="Cystatin/monellin"/>
    <property type="match status" value="1"/>
</dbReference>
<feature type="chain" id="PRO_5029768923" evidence="3">
    <location>
        <begin position="24"/>
        <end position="109"/>
    </location>
</feature>
<feature type="signal peptide" evidence="3">
    <location>
        <begin position="1"/>
        <end position="23"/>
    </location>
</feature>
<accession>A0A7J6XGT5</accession>
<evidence type="ECO:0000313" key="5">
    <source>
        <dbReference type="EMBL" id="KAF5208295.1"/>
    </source>
</evidence>
<dbReference type="PANTHER" id="PTHR47364:SF2">
    <property type="entry name" value="CYSTEINE PROTEINASE INHIBITOR 5"/>
    <property type="match status" value="1"/>
</dbReference>
<organism evidence="5 6">
    <name type="scientific">Thalictrum thalictroides</name>
    <name type="common">Rue-anemone</name>
    <name type="synonym">Anemone thalictroides</name>
    <dbReference type="NCBI Taxonomy" id="46969"/>
    <lineage>
        <taxon>Eukaryota</taxon>
        <taxon>Viridiplantae</taxon>
        <taxon>Streptophyta</taxon>
        <taxon>Embryophyta</taxon>
        <taxon>Tracheophyta</taxon>
        <taxon>Spermatophyta</taxon>
        <taxon>Magnoliopsida</taxon>
        <taxon>Ranunculales</taxon>
        <taxon>Ranunculaceae</taxon>
        <taxon>Thalictroideae</taxon>
        <taxon>Thalictrum</taxon>
    </lineage>
</organism>
<name>A0A7J6XGT5_THATH</name>
<sequence>MKSQTSVILMLVISSLISTFAVAEFKPITNVNDPHVQGVAKWAVGKHNIDANTNLIYVRVVKGDIEHADGRYYRLTISAKDNGVIKQYLAAVAERTSENIKSLTAFVPL</sequence>
<dbReference type="InterPro" id="IPR000010">
    <property type="entry name" value="Cystatin_dom"/>
</dbReference>
<dbReference type="InterPro" id="IPR046350">
    <property type="entry name" value="Cystatin_sf"/>
</dbReference>
<evidence type="ECO:0000256" key="2">
    <source>
        <dbReference type="ARBA" id="ARBA00022704"/>
    </source>
</evidence>
<feature type="domain" description="Cystatin" evidence="4">
    <location>
        <begin position="28"/>
        <end position="108"/>
    </location>
</feature>
<dbReference type="AlphaFoldDB" id="A0A7J6XGT5"/>
<proteinExistence type="predicted"/>
<keyword evidence="2" id="KW-0789">Thiol protease inhibitor</keyword>
<dbReference type="Pfam" id="PF16845">
    <property type="entry name" value="SQAPI"/>
    <property type="match status" value="1"/>
</dbReference>
<keyword evidence="3" id="KW-0732">Signal</keyword>
<dbReference type="GO" id="GO:0004869">
    <property type="term" value="F:cysteine-type endopeptidase inhibitor activity"/>
    <property type="evidence" value="ECO:0007669"/>
    <property type="project" value="UniProtKB-KW"/>
</dbReference>
<dbReference type="OrthoDB" id="2016588at2759"/>
<dbReference type="Proteomes" id="UP000554482">
    <property type="component" value="Unassembled WGS sequence"/>
</dbReference>
<protein>
    <submittedName>
        <fullName evidence="5">Cysteine proteinase inhibitor</fullName>
    </submittedName>
</protein>
<comment type="caution">
    <text evidence="5">The sequence shown here is derived from an EMBL/GenBank/DDBJ whole genome shotgun (WGS) entry which is preliminary data.</text>
</comment>
<keyword evidence="6" id="KW-1185">Reference proteome</keyword>
<reference evidence="5 6" key="1">
    <citation type="submission" date="2020-06" db="EMBL/GenBank/DDBJ databases">
        <title>Transcriptomic and genomic resources for Thalictrum thalictroides and T. hernandezii: Facilitating candidate gene discovery in an emerging model plant lineage.</title>
        <authorList>
            <person name="Arias T."/>
            <person name="Riano-Pachon D.M."/>
            <person name="Di Stilio V.S."/>
        </authorList>
    </citation>
    <scope>NUCLEOTIDE SEQUENCE [LARGE SCALE GENOMIC DNA]</scope>
    <source>
        <strain evidence="6">cv. WT478/WT964</strain>
        <tissue evidence="5">Leaves</tissue>
    </source>
</reference>
<evidence type="ECO:0000313" key="6">
    <source>
        <dbReference type="Proteomes" id="UP000554482"/>
    </source>
</evidence>
<dbReference type="Gene3D" id="3.10.450.10">
    <property type="match status" value="1"/>
</dbReference>
<dbReference type="EMBL" id="JABWDY010000176">
    <property type="protein sequence ID" value="KAF5208295.1"/>
    <property type="molecule type" value="Genomic_DNA"/>
</dbReference>
<evidence type="ECO:0000259" key="4">
    <source>
        <dbReference type="Pfam" id="PF16845"/>
    </source>
</evidence>
<gene>
    <name evidence="5" type="ORF">FRX31_002118</name>
</gene>
<dbReference type="PANTHER" id="PTHR47364">
    <property type="entry name" value="CYSTEINE PROTEINASE INHIBITOR 5"/>
    <property type="match status" value="1"/>
</dbReference>
<evidence type="ECO:0000256" key="3">
    <source>
        <dbReference type="SAM" id="SignalP"/>
    </source>
</evidence>
<evidence type="ECO:0000256" key="1">
    <source>
        <dbReference type="ARBA" id="ARBA00022690"/>
    </source>
</evidence>
<keyword evidence="1" id="KW-0646">Protease inhibitor</keyword>